<name>A0A345SX99_9ACTN</name>
<accession>A0A345SX99</accession>
<dbReference type="Pfam" id="PF13360">
    <property type="entry name" value="PQQ_2"/>
    <property type="match status" value="1"/>
</dbReference>
<dbReference type="InterPro" id="IPR011047">
    <property type="entry name" value="Quinoprotein_ADH-like_sf"/>
</dbReference>
<feature type="domain" description="WGR" evidence="2">
    <location>
        <begin position="2"/>
        <end position="92"/>
    </location>
</feature>
<dbReference type="Gene3D" id="2.130.10.10">
    <property type="entry name" value="YVTN repeat-like/Quinoprotein amine dehydrogenase"/>
    <property type="match status" value="1"/>
</dbReference>
<protein>
    <submittedName>
        <fullName evidence="3">WGR domain-containing protein</fullName>
    </submittedName>
</protein>
<reference evidence="4" key="1">
    <citation type="submission" date="2018-07" db="EMBL/GenBank/DDBJ databases">
        <title>Streptacidiphilus bronchialis DSM 106435 chromosome.</title>
        <authorList>
            <person name="Batra D."/>
            <person name="Gulvik C.A."/>
        </authorList>
    </citation>
    <scope>NUCLEOTIDE SEQUENCE [LARGE SCALE GENOMIC DNA]</scope>
    <source>
        <strain evidence="4">DSM 106435</strain>
    </source>
</reference>
<dbReference type="SMART" id="SM00773">
    <property type="entry name" value="WGR"/>
    <property type="match status" value="1"/>
</dbReference>
<feature type="region of interest" description="Disordered" evidence="1">
    <location>
        <begin position="79"/>
        <end position="98"/>
    </location>
</feature>
<evidence type="ECO:0000313" key="4">
    <source>
        <dbReference type="Proteomes" id="UP000249340"/>
    </source>
</evidence>
<keyword evidence="4" id="KW-1185">Reference proteome</keyword>
<organism evidence="3 4">
    <name type="scientific">Peterkaempfera bronchialis</name>
    <dbReference type="NCBI Taxonomy" id="2126346"/>
    <lineage>
        <taxon>Bacteria</taxon>
        <taxon>Bacillati</taxon>
        <taxon>Actinomycetota</taxon>
        <taxon>Actinomycetes</taxon>
        <taxon>Kitasatosporales</taxon>
        <taxon>Streptomycetaceae</taxon>
        <taxon>Peterkaempfera</taxon>
    </lineage>
</organism>
<dbReference type="Gene3D" id="2.20.140.10">
    <property type="entry name" value="WGR domain"/>
    <property type="match status" value="1"/>
</dbReference>
<dbReference type="SUPFAM" id="SSF50998">
    <property type="entry name" value="Quinoprotein alcohol dehydrogenase-like"/>
    <property type="match status" value="2"/>
</dbReference>
<dbReference type="SUPFAM" id="SSF142921">
    <property type="entry name" value="WGR domain-like"/>
    <property type="match status" value="1"/>
</dbReference>
<evidence type="ECO:0000259" key="2">
    <source>
        <dbReference type="PROSITE" id="PS51977"/>
    </source>
</evidence>
<dbReference type="KEGG" id="stri:C7M71_013820"/>
<dbReference type="InterPro" id="IPR036930">
    <property type="entry name" value="WGR_dom_sf"/>
</dbReference>
<dbReference type="CDD" id="cd07996">
    <property type="entry name" value="WGR_MMR_like"/>
    <property type="match status" value="1"/>
</dbReference>
<dbReference type="RefSeq" id="WP_111491781.1">
    <property type="nucleotide sequence ID" value="NZ_CP031264.1"/>
</dbReference>
<gene>
    <name evidence="3" type="ORF">C7M71_013820</name>
</gene>
<evidence type="ECO:0000313" key="3">
    <source>
        <dbReference type="EMBL" id="AXI78354.1"/>
    </source>
</evidence>
<dbReference type="OrthoDB" id="3310862at2"/>
<dbReference type="InterPro" id="IPR015943">
    <property type="entry name" value="WD40/YVTN_repeat-like_dom_sf"/>
</dbReference>
<dbReference type="PANTHER" id="PTHR30634:SF13">
    <property type="entry name" value="PROTEIN YEHF"/>
    <property type="match status" value="1"/>
</dbReference>
<dbReference type="Gene3D" id="2.40.128.630">
    <property type="match status" value="1"/>
</dbReference>
<dbReference type="PANTHER" id="PTHR30634">
    <property type="entry name" value="OUTER MEMBRANE LOLAB LIPOPROTEIN INSERTION APPARATUS"/>
    <property type="match status" value="1"/>
</dbReference>
<evidence type="ECO:0000256" key="1">
    <source>
        <dbReference type="SAM" id="MobiDB-lite"/>
    </source>
</evidence>
<dbReference type="InterPro" id="IPR050458">
    <property type="entry name" value="LolB"/>
</dbReference>
<sequence>MTSAVTTDGTTDGTTYLELSEEGGGAHKFYEVRVAGAEVTIRYGRIGEQGQVRSSRFPGAEKAAAAAARKVGEKVRKGYAPAVPGGRQARPVTRRQLVSSTSTARQAPVLWRFASGAPAFGIFVGEEYAYVGNQRGDVYTLTHDGRVTGRFGLPDGVKCIVADDFWLYAGCDDGRVYDLSGKVPRVAYEIAGDVDIYWLDIDDGVLGVSDRQGGITTVDHEDEFQWSRGSQGRQGSHGWMVRCSGDSVFHGHSSGVDAYGARSGEPLWHTPTEGPVLFGWQEPGEVFAGTGRGWVYRLAKADGAVRSRYRCDAAVFSCATSPDGRYVFAGDNHSSVYCFAADGTRLWKLGTGCGSAYSMQYRDERLYIVTTDGSLACIDATESAVREAQQGRLPERRDIKTAQLAAVAPSAQVETVSEAVVQASGGVVVECVQEAGRLRVRVVSPGYDPELRVQFPKDIRVPGARYLVAEVRSSAAGGFYRARGDIRRLL</sequence>
<dbReference type="Pfam" id="PF05406">
    <property type="entry name" value="WGR"/>
    <property type="match status" value="1"/>
</dbReference>
<dbReference type="InterPro" id="IPR049809">
    <property type="entry name" value="YehF/YfeS-like_WGR"/>
</dbReference>
<proteinExistence type="predicted"/>
<dbReference type="AlphaFoldDB" id="A0A345SX99"/>
<dbReference type="InterPro" id="IPR002372">
    <property type="entry name" value="PQQ_rpt_dom"/>
</dbReference>
<dbReference type="InterPro" id="IPR008893">
    <property type="entry name" value="WGR_domain"/>
</dbReference>
<dbReference type="Proteomes" id="UP000249340">
    <property type="component" value="Chromosome"/>
</dbReference>
<dbReference type="PROSITE" id="PS51977">
    <property type="entry name" value="WGR"/>
    <property type="match status" value="1"/>
</dbReference>
<dbReference type="EMBL" id="CP031264">
    <property type="protein sequence ID" value="AXI78354.1"/>
    <property type="molecule type" value="Genomic_DNA"/>
</dbReference>